<reference evidence="6 7" key="1">
    <citation type="submission" date="2018-09" db="EMBL/GenBank/DDBJ databases">
        <title>YIM 75507 draft genome.</title>
        <authorList>
            <person name="Tang S."/>
            <person name="Feng Y."/>
        </authorList>
    </citation>
    <scope>NUCLEOTIDE SEQUENCE [LARGE SCALE GENOMIC DNA]</scope>
    <source>
        <strain evidence="6 7">YIM 75507</strain>
    </source>
</reference>
<dbReference type="PROSITE" id="PS50893">
    <property type="entry name" value="ABC_TRANSPORTER_2"/>
    <property type="match status" value="1"/>
</dbReference>
<feature type="compositionally biased region" description="Gly residues" evidence="4">
    <location>
        <begin position="264"/>
        <end position="274"/>
    </location>
</feature>
<protein>
    <submittedName>
        <fullName evidence="6">ABC transporter ATP-binding protein</fullName>
    </submittedName>
</protein>
<keyword evidence="7" id="KW-1185">Reference proteome</keyword>
<dbReference type="Gene3D" id="3.40.50.300">
    <property type="entry name" value="P-loop containing nucleotide triphosphate hydrolases"/>
    <property type="match status" value="1"/>
</dbReference>
<gene>
    <name evidence="6" type="ORF">D5H75_23795</name>
</gene>
<dbReference type="EMBL" id="QZEY01000010">
    <property type="protein sequence ID" value="RJL30156.1"/>
    <property type="molecule type" value="Genomic_DNA"/>
</dbReference>
<dbReference type="FunFam" id="3.40.50.300:FF:000032">
    <property type="entry name" value="Export ABC transporter ATP-binding protein"/>
    <property type="match status" value="1"/>
</dbReference>
<evidence type="ECO:0000256" key="1">
    <source>
        <dbReference type="ARBA" id="ARBA00022448"/>
    </source>
</evidence>
<dbReference type="Proteomes" id="UP000265768">
    <property type="component" value="Unassembled WGS sequence"/>
</dbReference>
<dbReference type="SMART" id="SM00382">
    <property type="entry name" value="AAA"/>
    <property type="match status" value="1"/>
</dbReference>
<dbReference type="CDD" id="cd03255">
    <property type="entry name" value="ABC_MJ0796_LolCDE_FtsE"/>
    <property type="match status" value="1"/>
</dbReference>
<sequence>MIELSEVTKRYNGRIDVLHGIGLAVEPGELLAIVGPSGSGKSTLLNLIGTLDLPTSGTVRIAGHDVGALSDRQLSALRATRIGFVFQQFHLADGVTALDNVADGLLYGGRPLRERRARARAALERVGLGHRLDHKPNQLSGGERQRVAIARAVVGDPPLLLADEPTGNLDSASGTEVLAVLRELHESGTTVVIITHDMEIAEWCPRRVRVRDGRVVSDEGPGAGHRRVSALVKDDRFAAGARPEPSVRPEPSARPEPSVRPGAGAAGPGVGAEPGGAVPDGADELVWKGERA</sequence>
<evidence type="ECO:0000259" key="5">
    <source>
        <dbReference type="PROSITE" id="PS50893"/>
    </source>
</evidence>
<dbReference type="InterPro" id="IPR015854">
    <property type="entry name" value="ABC_transpr_LolD-like"/>
</dbReference>
<comment type="caution">
    <text evidence="6">The sequence shown here is derived from an EMBL/GenBank/DDBJ whole genome shotgun (WGS) entry which is preliminary data.</text>
</comment>
<dbReference type="GO" id="GO:0016887">
    <property type="term" value="F:ATP hydrolysis activity"/>
    <property type="evidence" value="ECO:0007669"/>
    <property type="project" value="InterPro"/>
</dbReference>
<dbReference type="InterPro" id="IPR003439">
    <property type="entry name" value="ABC_transporter-like_ATP-bd"/>
</dbReference>
<dbReference type="GO" id="GO:0022857">
    <property type="term" value="F:transmembrane transporter activity"/>
    <property type="evidence" value="ECO:0007669"/>
    <property type="project" value="TreeGrafter"/>
</dbReference>
<keyword evidence="1" id="KW-0813">Transport</keyword>
<evidence type="ECO:0000256" key="2">
    <source>
        <dbReference type="ARBA" id="ARBA00022741"/>
    </source>
</evidence>
<proteinExistence type="predicted"/>
<dbReference type="OrthoDB" id="3266715at2"/>
<evidence type="ECO:0000256" key="3">
    <source>
        <dbReference type="ARBA" id="ARBA00022840"/>
    </source>
</evidence>
<dbReference type="PANTHER" id="PTHR24220:SF86">
    <property type="entry name" value="ABC TRANSPORTER ABCH.1"/>
    <property type="match status" value="1"/>
</dbReference>
<dbReference type="GO" id="GO:0098796">
    <property type="term" value="C:membrane protein complex"/>
    <property type="evidence" value="ECO:0007669"/>
    <property type="project" value="UniProtKB-ARBA"/>
</dbReference>
<feature type="domain" description="ABC transporter" evidence="5">
    <location>
        <begin position="2"/>
        <end position="237"/>
    </location>
</feature>
<dbReference type="InterPro" id="IPR017911">
    <property type="entry name" value="MacB-like_ATP-bd"/>
</dbReference>
<dbReference type="Pfam" id="PF00005">
    <property type="entry name" value="ABC_tran"/>
    <property type="match status" value="1"/>
</dbReference>
<dbReference type="InterPro" id="IPR003593">
    <property type="entry name" value="AAA+_ATPase"/>
</dbReference>
<dbReference type="GO" id="GO:0005524">
    <property type="term" value="F:ATP binding"/>
    <property type="evidence" value="ECO:0007669"/>
    <property type="project" value="UniProtKB-KW"/>
</dbReference>
<dbReference type="PANTHER" id="PTHR24220">
    <property type="entry name" value="IMPORT ATP-BINDING PROTEIN"/>
    <property type="match status" value="1"/>
</dbReference>
<evidence type="ECO:0000256" key="4">
    <source>
        <dbReference type="SAM" id="MobiDB-lite"/>
    </source>
</evidence>
<dbReference type="PROSITE" id="PS00211">
    <property type="entry name" value="ABC_TRANSPORTER_1"/>
    <property type="match status" value="1"/>
</dbReference>
<accession>A0A3A4AKH8</accession>
<evidence type="ECO:0000313" key="6">
    <source>
        <dbReference type="EMBL" id="RJL30156.1"/>
    </source>
</evidence>
<name>A0A3A4AKH8_9ACTN</name>
<dbReference type="InterPro" id="IPR027417">
    <property type="entry name" value="P-loop_NTPase"/>
</dbReference>
<dbReference type="AlphaFoldDB" id="A0A3A4AKH8"/>
<keyword evidence="3 6" id="KW-0067">ATP-binding</keyword>
<organism evidence="6 7">
    <name type="scientific">Bailinhaonella thermotolerans</name>
    <dbReference type="NCBI Taxonomy" id="1070861"/>
    <lineage>
        <taxon>Bacteria</taxon>
        <taxon>Bacillati</taxon>
        <taxon>Actinomycetota</taxon>
        <taxon>Actinomycetes</taxon>
        <taxon>Streptosporangiales</taxon>
        <taxon>Streptosporangiaceae</taxon>
        <taxon>Bailinhaonella</taxon>
    </lineage>
</organism>
<keyword evidence="2" id="KW-0547">Nucleotide-binding</keyword>
<dbReference type="InterPro" id="IPR017871">
    <property type="entry name" value="ABC_transporter-like_CS"/>
</dbReference>
<evidence type="ECO:0000313" key="7">
    <source>
        <dbReference type="Proteomes" id="UP000265768"/>
    </source>
</evidence>
<dbReference type="GO" id="GO:0005886">
    <property type="term" value="C:plasma membrane"/>
    <property type="evidence" value="ECO:0007669"/>
    <property type="project" value="TreeGrafter"/>
</dbReference>
<feature type="region of interest" description="Disordered" evidence="4">
    <location>
        <begin position="218"/>
        <end position="292"/>
    </location>
</feature>
<dbReference type="SUPFAM" id="SSF52540">
    <property type="entry name" value="P-loop containing nucleoside triphosphate hydrolases"/>
    <property type="match status" value="1"/>
</dbReference>